<feature type="transmembrane region" description="Helical" evidence="7">
    <location>
        <begin position="191"/>
        <end position="213"/>
    </location>
</feature>
<dbReference type="InterPro" id="IPR001750">
    <property type="entry name" value="ND/Mrp_TM"/>
</dbReference>
<keyword evidence="7" id="KW-0813">Transport</keyword>
<feature type="transmembrane region" description="Helical" evidence="7">
    <location>
        <begin position="64"/>
        <end position="86"/>
    </location>
</feature>
<evidence type="ECO:0000256" key="1">
    <source>
        <dbReference type="ARBA" id="ARBA00003257"/>
    </source>
</evidence>
<dbReference type="GO" id="GO:0015990">
    <property type="term" value="P:electron transport coupled proton transport"/>
    <property type="evidence" value="ECO:0007669"/>
    <property type="project" value="TreeGrafter"/>
</dbReference>
<comment type="similarity">
    <text evidence="3 7">Belongs to the complex I subunit 4 family.</text>
</comment>
<feature type="transmembrane region" description="Helical" evidence="7">
    <location>
        <begin position="390"/>
        <end position="410"/>
    </location>
</feature>
<dbReference type="GO" id="GO:0003954">
    <property type="term" value="F:NADH dehydrogenase activity"/>
    <property type="evidence" value="ECO:0007669"/>
    <property type="project" value="TreeGrafter"/>
</dbReference>
<feature type="transmembrane region" description="Helical" evidence="7">
    <location>
        <begin position="253"/>
        <end position="271"/>
    </location>
</feature>
<feature type="transmembrane region" description="Helical" evidence="7">
    <location>
        <begin position="220"/>
        <end position="241"/>
    </location>
</feature>
<dbReference type="InterPro" id="IPR010227">
    <property type="entry name" value="NADH_Q_OxRdtase_chainM/4"/>
</dbReference>
<dbReference type="GO" id="GO:0031966">
    <property type="term" value="C:mitochondrial membrane"/>
    <property type="evidence" value="ECO:0007669"/>
    <property type="project" value="UniProtKB-SubCell"/>
</dbReference>
<dbReference type="AlphaFoldDB" id="A0A7H0WB48"/>
<evidence type="ECO:0000256" key="4">
    <source>
        <dbReference type="ARBA" id="ARBA00022692"/>
    </source>
</evidence>
<geneLocation type="mitochondrion" evidence="9"/>
<name>A0A7H0WB48_9RHOD</name>
<gene>
    <name evidence="9" type="primary">nad4</name>
    <name evidence="9" type="ORF">GAPH_DBV009_013</name>
</gene>
<dbReference type="InterPro" id="IPR003918">
    <property type="entry name" value="NADH_UbQ_OxRdtase"/>
</dbReference>
<feature type="transmembrane region" description="Helical" evidence="7">
    <location>
        <begin position="146"/>
        <end position="171"/>
    </location>
</feature>
<dbReference type="PANTHER" id="PTHR43507">
    <property type="entry name" value="NADH-UBIQUINONE OXIDOREDUCTASE CHAIN 4"/>
    <property type="match status" value="1"/>
</dbReference>
<protein>
    <recommendedName>
        <fullName evidence="7">NADH-ubiquinone oxidoreductase chain 4</fullName>
        <ecNumber evidence="7">7.1.1.2</ecNumber>
    </recommendedName>
</protein>
<dbReference type="Pfam" id="PF00361">
    <property type="entry name" value="Proton_antipo_M"/>
    <property type="match status" value="1"/>
</dbReference>
<dbReference type="RefSeq" id="YP_010007605.1">
    <property type="nucleotide sequence ID" value="NC_053318.1"/>
</dbReference>
<dbReference type="GO" id="GO:0008137">
    <property type="term" value="F:NADH dehydrogenase (ubiquinone) activity"/>
    <property type="evidence" value="ECO:0007669"/>
    <property type="project" value="UniProtKB-UniRule"/>
</dbReference>
<reference evidence="9" key="1">
    <citation type="journal article" date="2020" name="BMC Evol. Biol.">
        <title>Potential causes and consequences of rapid mitochondrial genome evolution in thermoacidophilic Galdieria (Rhodophyta).</title>
        <authorList>
            <person name="Cho C.H."/>
            <person name="Park S.I."/>
            <person name="Ciniglia C."/>
            <person name="Yang E.C."/>
            <person name="Graf L."/>
            <person name="Bhattacharya D."/>
            <person name="Yoon H.S."/>
        </authorList>
    </citation>
    <scope>NUCLEOTIDE SEQUENCE</scope>
    <source>
        <strain evidence="9">DBV 009</strain>
    </source>
</reference>
<feature type="transmembrane region" description="Helical" evidence="7">
    <location>
        <begin position="431"/>
        <end position="452"/>
    </location>
</feature>
<keyword evidence="7" id="KW-0249">Electron transport</keyword>
<dbReference type="EC" id="7.1.1.2" evidence="7"/>
<dbReference type="GO" id="GO:0042773">
    <property type="term" value="P:ATP synthesis coupled electron transport"/>
    <property type="evidence" value="ECO:0007669"/>
    <property type="project" value="InterPro"/>
</dbReference>
<keyword evidence="7" id="KW-0679">Respiratory chain</keyword>
<dbReference type="NCBIfam" id="TIGR01972">
    <property type="entry name" value="NDH_I_M"/>
    <property type="match status" value="1"/>
</dbReference>
<sequence length="456" mass="51989">MELWIGMISPWIGSIMISMSKRSGRKGIISSGIVWVVMTRELVKRVSKGGEVSEERMENMWYSVGVDGMSIGFMWLTSVLVSVSIISEYKKEKGIQEQLLIMEGILMEVFSVRDIVWFYVSYEGVLIPMVMMLGRGGSRERRIRAVYMLIIYTLLGSMIMMMGIIVMYVSVGSSGYEVLMNVRYGERIGGWLWWSIMISMMIKMPLIPLHVWLPEVHAEAPTVGSVMLAGIMLKMGGYGMLRIGIGMLSEESVYNSPVIYVMSVISGVYGGMSTISQIDWKKIIAYSSIVHMGMVGVGMYSMRREGYSGSIMMMISHGIISSGMFMVVGMMYERYKTRWIKYYGGMERGMPIMSRIMWMLSMGNMGVPLTSGYVSEMWIMWGIMSVSKEIGVMMSISMILTVVYTIWMYNRVYKGEKKEYIRKEEDISRREYNSVSVLLVIMIIMGVKPSIWSELW</sequence>
<feature type="domain" description="NADH:quinone oxidoreductase/Mrp antiporter transmembrane" evidence="8">
    <location>
        <begin position="114"/>
        <end position="400"/>
    </location>
</feature>
<dbReference type="GO" id="GO:0048039">
    <property type="term" value="F:ubiquinone binding"/>
    <property type="evidence" value="ECO:0007669"/>
    <property type="project" value="TreeGrafter"/>
</dbReference>
<evidence type="ECO:0000256" key="7">
    <source>
        <dbReference type="RuleBase" id="RU003297"/>
    </source>
</evidence>
<organism evidence="9">
    <name type="scientific">Galdieria phlegrea</name>
    <dbReference type="NCBI Taxonomy" id="1389228"/>
    <lineage>
        <taxon>Eukaryota</taxon>
        <taxon>Rhodophyta</taxon>
        <taxon>Bangiophyceae</taxon>
        <taxon>Galdieriales</taxon>
        <taxon>Galdieriaceae</taxon>
        <taxon>Galdieria</taxon>
    </lineage>
</organism>
<comment type="function">
    <text evidence="1">Core subunit of the mitochondrial membrane respiratory chain NADH dehydrogenase (Complex I) that is believed to belong to the minimal assembly required for catalysis. Complex I functions in the transfer of electrons from NADH to the respiratory chain. The immediate electron acceptor for the enzyme is believed to be ubiquinone.</text>
</comment>
<evidence type="ECO:0000256" key="5">
    <source>
        <dbReference type="ARBA" id="ARBA00022989"/>
    </source>
</evidence>
<keyword evidence="7" id="KW-0830">Ubiquinone</keyword>
<keyword evidence="4 7" id="KW-0812">Transmembrane</keyword>
<evidence type="ECO:0000256" key="3">
    <source>
        <dbReference type="ARBA" id="ARBA00009025"/>
    </source>
</evidence>
<feature type="transmembrane region" description="Helical" evidence="7">
    <location>
        <begin position="116"/>
        <end position="134"/>
    </location>
</feature>
<keyword evidence="7" id="KW-0520">NAD</keyword>
<comment type="function">
    <text evidence="7">Core subunit of the mitochondrial membrane respiratory chain NADH dehydrogenase (Complex I) which catalyzes electron transfer from NADH through the respiratory chain, using ubiquinone as an electron acceptor. Essential for the catalytic activity and assembly of complex I.</text>
</comment>
<accession>A0A7H0WB48</accession>
<evidence type="ECO:0000313" key="9">
    <source>
        <dbReference type="EMBL" id="QNR39777.1"/>
    </source>
</evidence>
<feature type="transmembrane region" description="Helical" evidence="7">
    <location>
        <begin position="352"/>
        <end position="370"/>
    </location>
</feature>
<keyword evidence="7 9" id="KW-0496">Mitochondrion</keyword>
<dbReference type="PRINTS" id="PR01437">
    <property type="entry name" value="NUOXDRDTASE4"/>
</dbReference>
<evidence type="ECO:0000256" key="6">
    <source>
        <dbReference type="ARBA" id="ARBA00023136"/>
    </source>
</evidence>
<feature type="transmembrane region" description="Helical" evidence="7">
    <location>
        <begin position="283"/>
        <end position="302"/>
    </location>
</feature>
<proteinExistence type="inferred from homology"/>
<feature type="transmembrane region" description="Helical" evidence="7">
    <location>
        <begin position="314"/>
        <end position="332"/>
    </location>
</feature>
<evidence type="ECO:0000259" key="8">
    <source>
        <dbReference type="Pfam" id="PF00361"/>
    </source>
</evidence>
<dbReference type="PANTHER" id="PTHR43507:SF1">
    <property type="entry name" value="NADH-UBIQUINONE OXIDOREDUCTASE CHAIN 4"/>
    <property type="match status" value="1"/>
</dbReference>
<comment type="subcellular location">
    <subcellularLocation>
        <location evidence="2">Membrane</location>
        <topology evidence="2">Multi-pass membrane protein</topology>
    </subcellularLocation>
    <subcellularLocation>
        <location evidence="7">Mitochondrion membrane</location>
        <topology evidence="7">Multi-pass membrane protein</topology>
    </subcellularLocation>
</comment>
<dbReference type="GeneID" id="63062060"/>
<comment type="catalytic activity">
    <reaction evidence="7">
        <text>a ubiquinone + NADH + 5 H(+)(in) = a ubiquinol + NAD(+) + 4 H(+)(out)</text>
        <dbReference type="Rhea" id="RHEA:29091"/>
        <dbReference type="Rhea" id="RHEA-COMP:9565"/>
        <dbReference type="Rhea" id="RHEA-COMP:9566"/>
        <dbReference type="ChEBI" id="CHEBI:15378"/>
        <dbReference type="ChEBI" id="CHEBI:16389"/>
        <dbReference type="ChEBI" id="CHEBI:17976"/>
        <dbReference type="ChEBI" id="CHEBI:57540"/>
        <dbReference type="ChEBI" id="CHEBI:57945"/>
        <dbReference type="EC" id="7.1.1.2"/>
    </reaction>
</comment>
<evidence type="ECO:0000256" key="2">
    <source>
        <dbReference type="ARBA" id="ARBA00004141"/>
    </source>
</evidence>
<keyword evidence="5 7" id="KW-1133">Transmembrane helix</keyword>
<dbReference type="EMBL" id="MT270116">
    <property type="protein sequence ID" value="QNR39777.1"/>
    <property type="molecule type" value="Genomic_DNA"/>
</dbReference>
<keyword evidence="6 7" id="KW-0472">Membrane</keyword>